<dbReference type="InterPro" id="IPR024626">
    <property type="entry name" value="Kri1-like_C"/>
</dbReference>
<name>A0A7J6W445_THATH</name>
<feature type="compositionally biased region" description="Polar residues" evidence="2">
    <location>
        <begin position="570"/>
        <end position="589"/>
    </location>
</feature>
<protein>
    <submittedName>
        <fullName evidence="4">Kri1-like protein</fullName>
    </submittedName>
</protein>
<reference evidence="4 5" key="1">
    <citation type="submission" date="2020-06" db="EMBL/GenBank/DDBJ databases">
        <title>Transcriptomic and genomic resources for Thalictrum thalictroides and T. hernandezii: Facilitating candidate gene discovery in an emerging model plant lineage.</title>
        <authorList>
            <person name="Arias T."/>
            <person name="Riano-Pachon D.M."/>
            <person name="Di Stilio V.S."/>
        </authorList>
    </citation>
    <scope>NUCLEOTIDE SEQUENCE [LARGE SCALE GENOMIC DNA]</scope>
    <source>
        <strain evidence="5">cv. WT478/WT964</strain>
        <tissue evidence="4">Leaves</tissue>
    </source>
</reference>
<feature type="compositionally biased region" description="Acidic residues" evidence="2">
    <location>
        <begin position="132"/>
        <end position="142"/>
    </location>
</feature>
<dbReference type="EMBL" id="JABWDY010022263">
    <property type="protein sequence ID" value="KAF5191843.1"/>
    <property type="molecule type" value="Genomic_DNA"/>
</dbReference>
<dbReference type="Pfam" id="PF12936">
    <property type="entry name" value="Kri1_C"/>
    <property type="match status" value="1"/>
</dbReference>
<feature type="region of interest" description="Disordered" evidence="2">
    <location>
        <begin position="93"/>
        <end position="117"/>
    </location>
</feature>
<dbReference type="Pfam" id="PF05178">
    <property type="entry name" value="Kri1"/>
    <property type="match status" value="1"/>
</dbReference>
<dbReference type="GO" id="GO:0030686">
    <property type="term" value="C:90S preribosome"/>
    <property type="evidence" value="ECO:0007669"/>
    <property type="project" value="TreeGrafter"/>
</dbReference>
<keyword evidence="5" id="KW-1185">Reference proteome</keyword>
<dbReference type="PANTHER" id="PTHR14490">
    <property type="entry name" value="ZINC FINGER, ZZ TYPE"/>
    <property type="match status" value="1"/>
</dbReference>
<feature type="compositionally biased region" description="Basic and acidic residues" evidence="2">
    <location>
        <begin position="546"/>
        <end position="567"/>
    </location>
</feature>
<evidence type="ECO:0000313" key="4">
    <source>
        <dbReference type="EMBL" id="KAF5191843.1"/>
    </source>
</evidence>
<feature type="domain" description="Kri1-like C-terminal" evidence="3">
    <location>
        <begin position="464"/>
        <end position="545"/>
    </location>
</feature>
<feature type="region of interest" description="Disordered" evidence="2">
    <location>
        <begin position="41"/>
        <end position="66"/>
    </location>
</feature>
<comment type="caution">
    <text evidence="4">The sequence shown here is derived from an EMBL/GenBank/DDBJ whole genome shotgun (WGS) entry which is preliminary data.</text>
</comment>
<proteinExistence type="inferred from homology"/>
<gene>
    <name evidence="4" type="ORF">FRX31_018568</name>
</gene>
<organism evidence="4 5">
    <name type="scientific">Thalictrum thalictroides</name>
    <name type="common">Rue-anemone</name>
    <name type="synonym">Anemone thalictroides</name>
    <dbReference type="NCBI Taxonomy" id="46969"/>
    <lineage>
        <taxon>Eukaryota</taxon>
        <taxon>Viridiplantae</taxon>
        <taxon>Streptophyta</taxon>
        <taxon>Embryophyta</taxon>
        <taxon>Tracheophyta</taxon>
        <taxon>Spermatophyta</taxon>
        <taxon>Magnoliopsida</taxon>
        <taxon>Ranunculales</taxon>
        <taxon>Ranunculaceae</taxon>
        <taxon>Thalictroideae</taxon>
        <taxon>Thalictrum</taxon>
    </lineage>
</organism>
<sequence>MKLFDETDDIEDISKIETNQEFAKRFEHNKKREELQRLEELKKKGYIDDSDEDSEESEESDDDVEALASGKNIVELFNVLTKVKNKDPILNQKDVKLFESSSDEEEEEEEKTEKKKKAMYLKDVVAKQLIEDGPELEEDEEKEEKSRVKSYYEEQDEYRKALLDATEGVFEEEDGDFLKEKKRDGEDEGDETDEEQKKIGEFFGPDENLDENDMFLKNFWTNKLYMNNDKGKKPFNADLEVLSEDDDEVEKQEMYEASYNYRFEEGAGDQVLGHARITEGSVRKKDNTRKKQRERKEQRIVEAERQRKEELKHMKNLKKKEIQEKLQKIRAIAGIAEGSACPLNADDLEEEFDPEEYDRRMKETFDVDYYDAEEVDPGFGSDAEDLQKPDFDKEDELLGLPKDWDVCGGSADGFSAARENNLKRKAEMKDDDISTDSAEIEEELPEESKRKKKRKLSLKEKMALDKELEEYYKLDYEGTIGDLKTRFKYTSVPPQRYGLTPEEMLTTDEKELNQYVSLKKLAPYREKEWKVPNSKRQAQKLKNKSPHVEVNSKDRKSDNMHKQKDDDNSTVETASTHQGESQLNESNGELGTMSRRSKRRRRQADLKLSHNRLMAYGKITAPSKKKKKH</sequence>
<feature type="compositionally biased region" description="Basic and acidic residues" evidence="2">
    <location>
        <begin position="420"/>
        <end position="432"/>
    </location>
</feature>
<evidence type="ECO:0000256" key="1">
    <source>
        <dbReference type="ARBA" id="ARBA00007473"/>
    </source>
</evidence>
<dbReference type="GO" id="GO:0005730">
    <property type="term" value="C:nucleolus"/>
    <property type="evidence" value="ECO:0007669"/>
    <property type="project" value="TreeGrafter"/>
</dbReference>
<dbReference type="AlphaFoldDB" id="A0A7J6W445"/>
<evidence type="ECO:0000259" key="3">
    <source>
        <dbReference type="Pfam" id="PF12936"/>
    </source>
</evidence>
<dbReference type="PANTHER" id="PTHR14490:SF5">
    <property type="entry name" value="PROTEIN KRI1 HOMOLOG"/>
    <property type="match status" value="1"/>
</dbReference>
<feature type="compositionally biased region" description="Acidic residues" evidence="2">
    <location>
        <begin position="101"/>
        <end position="110"/>
    </location>
</feature>
<feature type="region of interest" description="Disordered" evidence="2">
    <location>
        <begin position="129"/>
        <end position="151"/>
    </location>
</feature>
<comment type="similarity">
    <text evidence="1">Belongs to the KRI1 family.</text>
</comment>
<dbReference type="InterPro" id="IPR018034">
    <property type="entry name" value="Kri1"/>
</dbReference>
<feature type="region of interest" description="Disordered" evidence="2">
    <location>
        <begin position="272"/>
        <end position="298"/>
    </location>
</feature>
<feature type="compositionally biased region" description="Basic and acidic residues" evidence="2">
    <location>
        <begin position="176"/>
        <end position="185"/>
    </location>
</feature>
<feature type="compositionally biased region" description="Acidic residues" evidence="2">
    <location>
        <begin position="48"/>
        <end position="65"/>
    </location>
</feature>
<feature type="region of interest" description="Disordered" evidence="2">
    <location>
        <begin position="164"/>
        <end position="207"/>
    </location>
</feature>
<dbReference type="Proteomes" id="UP000554482">
    <property type="component" value="Unassembled WGS sequence"/>
</dbReference>
<evidence type="ECO:0000313" key="5">
    <source>
        <dbReference type="Proteomes" id="UP000554482"/>
    </source>
</evidence>
<evidence type="ECO:0000256" key="2">
    <source>
        <dbReference type="SAM" id="MobiDB-lite"/>
    </source>
</evidence>
<feature type="region of interest" description="Disordered" evidence="2">
    <location>
        <begin position="523"/>
        <end position="629"/>
    </location>
</feature>
<dbReference type="OrthoDB" id="10252032at2759"/>
<accession>A0A7J6W445</accession>
<feature type="compositionally biased region" description="Acidic residues" evidence="2">
    <location>
        <begin position="433"/>
        <end position="445"/>
    </location>
</feature>
<feature type="region of interest" description="Disordered" evidence="2">
    <location>
        <begin position="419"/>
        <end position="457"/>
    </location>
</feature>
<dbReference type="GO" id="GO:0000447">
    <property type="term" value="P:endonucleolytic cleavage in ITS1 to separate SSU-rRNA from 5.8S rRNA and LSU-rRNA from tricistronic rRNA transcript (SSU-rRNA, 5.8S rRNA, LSU-rRNA)"/>
    <property type="evidence" value="ECO:0007669"/>
    <property type="project" value="TreeGrafter"/>
</dbReference>